<evidence type="ECO:0000313" key="2">
    <source>
        <dbReference type="Proteomes" id="UP001601442"/>
    </source>
</evidence>
<comment type="caution">
    <text evidence="1">The sequence shown here is derived from an EMBL/GenBank/DDBJ whole genome shotgun (WGS) entry which is preliminary data.</text>
</comment>
<dbReference type="Proteomes" id="UP001601442">
    <property type="component" value="Unassembled WGS sequence"/>
</dbReference>
<protein>
    <submittedName>
        <fullName evidence="1">Uncharacterized protein</fullName>
    </submittedName>
</protein>
<name>A0ABW6PEE1_9NOCA</name>
<sequence>MDLVRVAGAACRRRR</sequence>
<evidence type="ECO:0000313" key="1">
    <source>
        <dbReference type="EMBL" id="MFF0501469.1"/>
    </source>
</evidence>
<dbReference type="EMBL" id="JBIAMT010000009">
    <property type="protein sequence ID" value="MFF0501469.1"/>
    <property type="molecule type" value="Genomic_DNA"/>
</dbReference>
<organism evidence="1 2">
    <name type="scientific">Nocardia aobensis</name>
    <dbReference type="NCBI Taxonomy" id="257277"/>
    <lineage>
        <taxon>Bacteria</taxon>
        <taxon>Bacillati</taxon>
        <taxon>Actinomycetota</taxon>
        <taxon>Actinomycetes</taxon>
        <taxon>Mycobacteriales</taxon>
        <taxon>Nocardiaceae</taxon>
        <taxon>Nocardia</taxon>
    </lineage>
</organism>
<reference evidence="1 2" key="1">
    <citation type="submission" date="2024-10" db="EMBL/GenBank/DDBJ databases">
        <title>The Natural Products Discovery Center: Release of the First 8490 Sequenced Strains for Exploring Actinobacteria Biosynthetic Diversity.</title>
        <authorList>
            <person name="Kalkreuter E."/>
            <person name="Kautsar S.A."/>
            <person name="Yang D."/>
            <person name="Bader C.D."/>
            <person name="Teijaro C.N."/>
            <person name="Fluegel L."/>
            <person name="Davis C.M."/>
            <person name="Simpson J.R."/>
            <person name="Lauterbach L."/>
            <person name="Steele A.D."/>
            <person name="Gui C."/>
            <person name="Meng S."/>
            <person name="Li G."/>
            <person name="Viehrig K."/>
            <person name="Ye F."/>
            <person name="Su P."/>
            <person name="Kiefer A.F."/>
            <person name="Nichols A."/>
            <person name="Cepeda A.J."/>
            <person name="Yan W."/>
            <person name="Fan B."/>
            <person name="Jiang Y."/>
            <person name="Adhikari A."/>
            <person name="Zheng C.-J."/>
            <person name="Schuster L."/>
            <person name="Cowan T.M."/>
            <person name="Smanski M.J."/>
            <person name="Chevrette M.G."/>
            <person name="De Carvalho L.P.S."/>
            <person name="Shen B."/>
        </authorList>
    </citation>
    <scope>NUCLEOTIDE SEQUENCE [LARGE SCALE GENOMIC DNA]</scope>
    <source>
        <strain evidence="1 2">NPDC004119</strain>
    </source>
</reference>
<proteinExistence type="predicted"/>
<keyword evidence="2" id="KW-1185">Reference proteome</keyword>
<accession>A0ABW6PEE1</accession>
<dbReference type="RefSeq" id="WP_369127349.1">
    <property type="nucleotide sequence ID" value="NZ_JBIAMT010000009.1"/>
</dbReference>
<gene>
    <name evidence="1" type="ORF">ACFYU5_34095</name>
</gene>